<dbReference type="EMBL" id="JADDUC010000023">
    <property type="protein sequence ID" value="KAG0124974.1"/>
    <property type="molecule type" value="Genomic_DNA"/>
</dbReference>
<feature type="region of interest" description="Disordered" evidence="1">
    <location>
        <begin position="1"/>
        <end position="21"/>
    </location>
</feature>
<organism evidence="2">
    <name type="scientific">Lamprotornis superbus</name>
    <dbReference type="NCBI Taxonomy" id="245042"/>
    <lineage>
        <taxon>Eukaryota</taxon>
        <taxon>Metazoa</taxon>
        <taxon>Chordata</taxon>
        <taxon>Craniata</taxon>
        <taxon>Vertebrata</taxon>
        <taxon>Euteleostomi</taxon>
        <taxon>Archelosauria</taxon>
        <taxon>Archosauria</taxon>
        <taxon>Dinosauria</taxon>
        <taxon>Saurischia</taxon>
        <taxon>Theropoda</taxon>
        <taxon>Coelurosauria</taxon>
        <taxon>Aves</taxon>
        <taxon>Neognathae</taxon>
        <taxon>Neoaves</taxon>
        <taxon>Telluraves</taxon>
        <taxon>Australaves</taxon>
        <taxon>Passeriformes</taxon>
        <taxon>Sturnidae</taxon>
        <taxon>Lamprotornis</taxon>
    </lineage>
</organism>
<dbReference type="Proteomes" id="UP000618051">
    <property type="component" value="Unassembled WGS sequence"/>
</dbReference>
<comment type="caution">
    <text evidence="2">The sequence shown here is derived from an EMBL/GenBank/DDBJ whole genome shotgun (WGS) entry which is preliminary data.</text>
</comment>
<reference evidence="3" key="3">
    <citation type="submission" date="2022-01" db="EMBL/GenBank/DDBJ databases">
        <authorList>
            <person name="Rubenstein D.R."/>
        </authorList>
    </citation>
    <scope>NUCLEOTIDE SEQUENCE</scope>
    <source>
        <strain evidence="3">SS15</strain>
        <tissue evidence="3">Liver</tissue>
    </source>
</reference>
<evidence type="ECO:0000256" key="1">
    <source>
        <dbReference type="SAM" id="MobiDB-lite"/>
    </source>
</evidence>
<dbReference type="EMBL" id="JADDUC020000014">
    <property type="protein sequence ID" value="KAI1234901.1"/>
    <property type="molecule type" value="Genomic_DNA"/>
</dbReference>
<keyword evidence="4" id="KW-1185">Reference proteome</keyword>
<accession>A0A835NYP6</accession>
<gene>
    <name evidence="3" type="ORF">IHE44_0003287</name>
    <name evidence="2" type="ORF">IHE44_005882</name>
</gene>
<reference evidence="3 4" key="2">
    <citation type="journal article" date="2021" name="J. Hered.">
        <title>Feather Gene Expression Elucidates the Developmental Basis of Plumage Iridescence in African Starlings.</title>
        <authorList>
            <person name="Rubenstein D.R."/>
            <person name="Corvelo A."/>
            <person name="MacManes M.D."/>
            <person name="Maia R."/>
            <person name="Narzisi G."/>
            <person name="Rousaki A."/>
            <person name="Vandenabeele P."/>
            <person name="Shawkey M.D."/>
            <person name="Solomon J."/>
        </authorList>
    </citation>
    <scope>NUCLEOTIDE SEQUENCE [LARGE SCALE GENOMIC DNA]</scope>
    <source>
        <strain evidence="3">SS15</strain>
    </source>
</reference>
<dbReference type="AlphaFoldDB" id="A0A835NYP6"/>
<evidence type="ECO:0000313" key="2">
    <source>
        <dbReference type="EMBL" id="KAG0124974.1"/>
    </source>
</evidence>
<feature type="region of interest" description="Disordered" evidence="1">
    <location>
        <begin position="62"/>
        <end position="85"/>
    </location>
</feature>
<sequence>MANAPAAEASDDKEAKSETINPLKTTVKTLVTVLGGMGKSEEAPPDCILVSTISSVLEQHRRIGTEKAQLPQQAENGNHSEALGM</sequence>
<name>A0A835NYP6_9PASS</name>
<proteinExistence type="predicted"/>
<evidence type="ECO:0000313" key="3">
    <source>
        <dbReference type="EMBL" id="KAI1234901.1"/>
    </source>
</evidence>
<evidence type="ECO:0000313" key="4">
    <source>
        <dbReference type="Proteomes" id="UP000618051"/>
    </source>
</evidence>
<feature type="compositionally biased region" description="Polar residues" evidence="1">
    <location>
        <begin position="70"/>
        <end position="79"/>
    </location>
</feature>
<reference evidence="2" key="1">
    <citation type="submission" date="2020-10" db="EMBL/GenBank/DDBJ databases">
        <title>Feather gene expression reveals the developmental basis of iridescence in African starlings.</title>
        <authorList>
            <person name="Rubenstein D.R."/>
        </authorList>
    </citation>
    <scope>NUCLEOTIDE SEQUENCE</scope>
    <source>
        <strain evidence="2">SS15</strain>
        <tissue evidence="2">Liver</tissue>
    </source>
</reference>
<protein>
    <submittedName>
        <fullName evidence="2">Uncharacterized protein</fullName>
    </submittedName>
</protein>